<feature type="signal peptide" evidence="2">
    <location>
        <begin position="1"/>
        <end position="27"/>
    </location>
</feature>
<organism evidence="3 4">
    <name type="scientific">Edaphobacter modestus</name>
    <dbReference type="NCBI Taxonomy" id="388466"/>
    <lineage>
        <taxon>Bacteria</taxon>
        <taxon>Pseudomonadati</taxon>
        <taxon>Acidobacteriota</taxon>
        <taxon>Terriglobia</taxon>
        <taxon>Terriglobales</taxon>
        <taxon>Acidobacteriaceae</taxon>
        <taxon>Edaphobacter</taxon>
    </lineage>
</organism>
<sequence>MRRKTHSANVLFLAAATLLASCSKPPAAPKTQETPAPVSISPAASTPTSASAAMDRSIAANIGDPAKFRKTMTTLQQAVQKHDALAVAALVSYPISIDPHTKKALRVDAPPAFITQYDQIITPHIAEVIKKQKYEDLFVNYQGAMFGTGEVWIAGICKDKACKQVDIKVRTIQNTAGKSK</sequence>
<dbReference type="EMBL" id="SHKW01000001">
    <property type="protein sequence ID" value="RZU40508.1"/>
    <property type="molecule type" value="Genomic_DNA"/>
</dbReference>
<dbReference type="PROSITE" id="PS51257">
    <property type="entry name" value="PROKAR_LIPOPROTEIN"/>
    <property type="match status" value="1"/>
</dbReference>
<keyword evidence="2" id="KW-0732">Signal</keyword>
<evidence type="ECO:0000313" key="4">
    <source>
        <dbReference type="Proteomes" id="UP000292958"/>
    </source>
</evidence>
<evidence type="ECO:0000256" key="1">
    <source>
        <dbReference type="SAM" id="MobiDB-lite"/>
    </source>
</evidence>
<gene>
    <name evidence="3" type="ORF">BDD14_1972</name>
</gene>
<feature type="region of interest" description="Disordered" evidence="1">
    <location>
        <begin position="24"/>
        <end position="51"/>
    </location>
</feature>
<dbReference type="Proteomes" id="UP000292958">
    <property type="component" value="Unassembled WGS sequence"/>
</dbReference>
<feature type="compositionally biased region" description="Low complexity" evidence="1">
    <location>
        <begin position="34"/>
        <end position="51"/>
    </location>
</feature>
<evidence type="ECO:0000256" key="2">
    <source>
        <dbReference type="SAM" id="SignalP"/>
    </source>
</evidence>
<proteinExistence type="predicted"/>
<dbReference type="AlphaFoldDB" id="A0A4Q7YSI5"/>
<name>A0A4Q7YSI5_9BACT</name>
<dbReference type="RefSeq" id="WP_130418569.1">
    <property type="nucleotide sequence ID" value="NZ_SHKW01000001.1"/>
</dbReference>
<reference evidence="3 4" key="1">
    <citation type="submission" date="2019-02" db="EMBL/GenBank/DDBJ databases">
        <title>Genomic Encyclopedia of Archaeal and Bacterial Type Strains, Phase II (KMG-II): from individual species to whole genera.</title>
        <authorList>
            <person name="Goeker M."/>
        </authorList>
    </citation>
    <scope>NUCLEOTIDE SEQUENCE [LARGE SCALE GENOMIC DNA]</scope>
    <source>
        <strain evidence="3 4">DSM 18101</strain>
    </source>
</reference>
<comment type="caution">
    <text evidence="3">The sequence shown here is derived from an EMBL/GenBank/DDBJ whole genome shotgun (WGS) entry which is preliminary data.</text>
</comment>
<keyword evidence="4" id="KW-1185">Reference proteome</keyword>
<evidence type="ECO:0000313" key="3">
    <source>
        <dbReference type="EMBL" id="RZU40508.1"/>
    </source>
</evidence>
<dbReference type="OrthoDB" id="116695at2"/>
<protein>
    <submittedName>
        <fullName evidence="3">Uncharacterized protein</fullName>
    </submittedName>
</protein>
<accession>A0A4Q7YSI5</accession>
<feature type="chain" id="PRO_5020326038" evidence="2">
    <location>
        <begin position="28"/>
        <end position="180"/>
    </location>
</feature>